<evidence type="ECO:0000313" key="1">
    <source>
        <dbReference type="EMBL" id="KAI0042312.1"/>
    </source>
</evidence>
<sequence length="231" mass="25074">MVSSCSQSPGMLAMPLMPPMSPHSFPRRPSDQHLPLNAPEPPLLKNGIYASAADDIRFLEATRERVRITVARLLQIGGELQEVIDPRSKQSHVPVDPRAVGDDFGTRRENGHSLPSHSLPSPSRGRMGVKTRRRRVAPISVSVSSQGRTRARSPPPPPRHSSPPPPVPPIPAAILAAIGKRPVLQPCSTNHRELLQIPEFSGSCSDRAPGTIRPTRWAPRSAGASSERNIM</sequence>
<evidence type="ECO:0000313" key="2">
    <source>
        <dbReference type="Proteomes" id="UP000814033"/>
    </source>
</evidence>
<keyword evidence="2" id="KW-1185">Reference proteome</keyword>
<gene>
    <name evidence="1" type="ORF">FA95DRAFT_1575811</name>
</gene>
<comment type="caution">
    <text evidence="1">The sequence shown here is derived from an EMBL/GenBank/DDBJ whole genome shotgun (WGS) entry which is preliminary data.</text>
</comment>
<accession>A0ACB8REJ1</accession>
<dbReference type="EMBL" id="MU276072">
    <property type="protein sequence ID" value="KAI0042312.1"/>
    <property type="molecule type" value="Genomic_DNA"/>
</dbReference>
<dbReference type="Proteomes" id="UP000814033">
    <property type="component" value="Unassembled WGS sequence"/>
</dbReference>
<name>A0ACB8REJ1_9AGAM</name>
<proteinExistence type="predicted"/>
<reference evidence="1" key="2">
    <citation type="journal article" date="2022" name="New Phytol.">
        <title>Evolutionary transition to the ectomycorrhizal habit in the genomes of a hyperdiverse lineage of mushroom-forming fungi.</title>
        <authorList>
            <person name="Looney B."/>
            <person name="Miyauchi S."/>
            <person name="Morin E."/>
            <person name="Drula E."/>
            <person name="Courty P.E."/>
            <person name="Kohler A."/>
            <person name="Kuo A."/>
            <person name="LaButti K."/>
            <person name="Pangilinan J."/>
            <person name="Lipzen A."/>
            <person name="Riley R."/>
            <person name="Andreopoulos W."/>
            <person name="He G."/>
            <person name="Johnson J."/>
            <person name="Nolan M."/>
            <person name="Tritt A."/>
            <person name="Barry K.W."/>
            <person name="Grigoriev I.V."/>
            <person name="Nagy L.G."/>
            <person name="Hibbett D."/>
            <person name="Henrissat B."/>
            <person name="Matheny P.B."/>
            <person name="Labbe J."/>
            <person name="Martin F.M."/>
        </authorList>
    </citation>
    <scope>NUCLEOTIDE SEQUENCE</scope>
    <source>
        <strain evidence="1">FP105234-sp</strain>
    </source>
</reference>
<reference evidence="1" key="1">
    <citation type="submission" date="2021-02" db="EMBL/GenBank/DDBJ databases">
        <authorList>
            <consortium name="DOE Joint Genome Institute"/>
            <person name="Ahrendt S."/>
            <person name="Looney B.P."/>
            <person name="Miyauchi S."/>
            <person name="Morin E."/>
            <person name="Drula E."/>
            <person name="Courty P.E."/>
            <person name="Chicoki N."/>
            <person name="Fauchery L."/>
            <person name="Kohler A."/>
            <person name="Kuo A."/>
            <person name="Labutti K."/>
            <person name="Pangilinan J."/>
            <person name="Lipzen A."/>
            <person name="Riley R."/>
            <person name="Andreopoulos W."/>
            <person name="He G."/>
            <person name="Johnson J."/>
            <person name="Barry K.W."/>
            <person name="Grigoriev I.V."/>
            <person name="Nagy L."/>
            <person name="Hibbett D."/>
            <person name="Henrissat B."/>
            <person name="Matheny P.B."/>
            <person name="Labbe J."/>
            <person name="Martin F."/>
        </authorList>
    </citation>
    <scope>NUCLEOTIDE SEQUENCE</scope>
    <source>
        <strain evidence="1">FP105234-sp</strain>
    </source>
</reference>
<protein>
    <submittedName>
        <fullName evidence="1">Uncharacterized protein</fullName>
    </submittedName>
</protein>
<organism evidence="1 2">
    <name type="scientific">Auriscalpium vulgare</name>
    <dbReference type="NCBI Taxonomy" id="40419"/>
    <lineage>
        <taxon>Eukaryota</taxon>
        <taxon>Fungi</taxon>
        <taxon>Dikarya</taxon>
        <taxon>Basidiomycota</taxon>
        <taxon>Agaricomycotina</taxon>
        <taxon>Agaricomycetes</taxon>
        <taxon>Russulales</taxon>
        <taxon>Auriscalpiaceae</taxon>
        <taxon>Auriscalpium</taxon>
    </lineage>
</organism>